<keyword evidence="2" id="KW-1185">Reference proteome</keyword>
<sequence length="53" mass="5500">MPARVAKHGRCAEGLSVKTMLCGNTSMGYTLFAELRIAESTIGTAISVSNASP</sequence>
<dbReference type="Proteomes" id="UP000318288">
    <property type="component" value="Unassembled WGS sequence"/>
</dbReference>
<dbReference type="EMBL" id="SJPW01000005">
    <property type="protein sequence ID" value="TWU50688.1"/>
    <property type="molecule type" value="Genomic_DNA"/>
</dbReference>
<gene>
    <name evidence="1" type="ORF">Poly51_39810</name>
</gene>
<proteinExistence type="predicted"/>
<organism evidence="1 2">
    <name type="scientific">Rubripirellula tenax</name>
    <dbReference type="NCBI Taxonomy" id="2528015"/>
    <lineage>
        <taxon>Bacteria</taxon>
        <taxon>Pseudomonadati</taxon>
        <taxon>Planctomycetota</taxon>
        <taxon>Planctomycetia</taxon>
        <taxon>Pirellulales</taxon>
        <taxon>Pirellulaceae</taxon>
        <taxon>Rubripirellula</taxon>
    </lineage>
</organism>
<protein>
    <submittedName>
        <fullName evidence="1">Uncharacterized protein</fullName>
    </submittedName>
</protein>
<comment type="caution">
    <text evidence="1">The sequence shown here is derived from an EMBL/GenBank/DDBJ whole genome shotgun (WGS) entry which is preliminary data.</text>
</comment>
<reference evidence="1 2" key="1">
    <citation type="submission" date="2019-02" db="EMBL/GenBank/DDBJ databases">
        <title>Deep-cultivation of Planctomycetes and their phenomic and genomic characterization uncovers novel biology.</title>
        <authorList>
            <person name="Wiegand S."/>
            <person name="Jogler M."/>
            <person name="Boedeker C."/>
            <person name="Pinto D."/>
            <person name="Vollmers J."/>
            <person name="Rivas-Marin E."/>
            <person name="Kohn T."/>
            <person name="Peeters S.H."/>
            <person name="Heuer A."/>
            <person name="Rast P."/>
            <person name="Oberbeckmann S."/>
            <person name="Bunk B."/>
            <person name="Jeske O."/>
            <person name="Meyerdierks A."/>
            <person name="Storesund J.E."/>
            <person name="Kallscheuer N."/>
            <person name="Luecker S."/>
            <person name="Lage O.M."/>
            <person name="Pohl T."/>
            <person name="Merkel B.J."/>
            <person name="Hornburger P."/>
            <person name="Mueller R.-W."/>
            <person name="Bruemmer F."/>
            <person name="Labrenz M."/>
            <person name="Spormann A.M."/>
            <person name="Op Den Camp H."/>
            <person name="Overmann J."/>
            <person name="Amann R."/>
            <person name="Jetten M.S.M."/>
            <person name="Mascher T."/>
            <person name="Medema M.H."/>
            <person name="Devos D.P."/>
            <person name="Kaster A.-K."/>
            <person name="Ovreas L."/>
            <person name="Rohde M."/>
            <person name="Galperin M.Y."/>
            <person name="Jogler C."/>
        </authorList>
    </citation>
    <scope>NUCLEOTIDE SEQUENCE [LARGE SCALE GENOMIC DNA]</scope>
    <source>
        <strain evidence="1 2">Poly51</strain>
    </source>
</reference>
<accession>A0A5C6EPA1</accession>
<name>A0A5C6EPA1_9BACT</name>
<evidence type="ECO:0000313" key="1">
    <source>
        <dbReference type="EMBL" id="TWU50688.1"/>
    </source>
</evidence>
<evidence type="ECO:0000313" key="2">
    <source>
        <dbReference type="Proteomes" id="UP000318288"/>
    </source>
</evidence>
<dbReference type="AlphaFoldDB" id="A0A5C6EPA1"/>